<evidence type="ECO:0000313" key="2">
    <source>
        <dbReference type="Proteomes" id="UP001154272"/>
    </source>
</evidence>
<proteinExistence type="predicted"/>
<dbReference type="RefSeq" id="WP_282023319.1">
    <property type="nucleotide sequence ID" value="NZ_CAMXCH010000001.1"/>
</dbReference>
<organism evidence="1 2">
    <name type="scientific">Commensalibacter papalotli</name>
    <name type="common">ex Botero et al. 2024</name>
    <dbReference type="NCBI Taxonomy" id="2972766"/>
    <lineage>
        <taxon>Bacteria</taxon>
        <taxon>Pseudomonadati</taxon>
        <taxon>Pseudomonadota</taxon>
        <taxon>Alphaproteobacteria</taxon>
        <taxon>Acetobacterales</taxon>
        <taxon>Acetobacteraceae</taxon>
    </lineage>
</organism>
<dbReference type="Gene3D" id="2.120.10.30">
    <property type="entry name" value="TolB, C-terminal domain"/>
    <property type="match status" value="2"/>
</dbReference>
<dbReference type="PANTHER" id="PTHR46513">
    <property type="entry name" value="VITELLOGENIN RECEPTOR-LIKE PROTEIN-RELATED-RELATED"/>
    <property type="match status" value="1"/>
</dbReference>
<name>A0ABN8W996_9PROT</name>
<dbReference type="InterPro" id="IPR011042">
    <property type="entry name" value="6-blade_b-propeller_TolB-like"/>
</dbReference>
<reference evidence="1" key="1">
    <citation type="submission" date="2022-10" db="EMBL/GenBank/DDBJ databases">
        <authorList>
            <person name="Botero Cardona J."/>
        </authorList>
    </citation>
    <scope>NUCLEOTIDE SEQUENCE</scope>
    <source>
        <strain evidence="1">R-83534</strain>
    </source>
</reference>
<dbReference type="InterPro" id="IPR000033">
    <property type="entry name" value="LDLR_classB_rpt"/>
</dbReference>
<keyword evidence="2" id="KW-1185">Reference proteome</keyword>
<dbReference type="SMART" id="SM00135">
    <property type="entry name" value="LY"/>
    <property type="match status" value="4"/>
</dbReference>
<sequence length="298" mass="34047">MTITHLNYKIIVLEAIKRQIIVINPNDYSTNILIEDKSGTPDGLVFNPNDQLLYWTNMGADYDAWDGYIQHCTLDGKDRGITVKMGETHTPKQIQLDHRTNTLYWCDREGMKIERCHIETGKVEFLLDTHEMYLDEDNKNRHCVGIALDILNNRIFWTMKGPPKGGTGRLLCAPFDFKDKQAVIDPSQINVVYDHLPEPIDLEIDYKNDYLYWSDRGAEPDGNSLNRLQLSTLSKKEVVIRGFDETIGFTVDADHQLAFVADKMGHVYQADLQTKEKKVIFTSENGGFTGLIKVSDKS</sequence>
<dbReference type="SUPFAM" id="SSF63829">
    <property type="entry name" value="Calcium-dependent phosphotriesterase"/>
    <property type="match status" value="1"/>
</dbReference>
<dbReference type="EMBL" id="CAMXCH010000001">
    <property type="protein sequence ID" value="CAI3930299.1"/>
    <property type="molecule type" value="Genomic_DNA"/>
</dbReference>
<dbReference type="InterPro" id="IPR050778">
    <property type="entry name" value="Cueball_EGF_LRP_Nidogen"/>
</dbReference>
<gene>
    <name evidence="1" type="ORF">R83534S58_LOCUS492</name>
</gene>
<comment type="caution">
    <text evidence="1">The sequence shown here is derived from an EMBL/GenBank/DDBJ whole genome shotgun (WGS) entry which is preliminary data.</text>
</comment>
<dbReference type="Proteomes" id="UP001154272">
    <property type="component" value="Unassembled WGS sequence"/>
</dbReference>
<evidence type="ECO:0000313" key="1">
    <source>
        <dbReference type="EMBL" id="CAI3930299.1"/>
    </source>
</evidence>
<accession>A0ABN8W996</accession>
<protein>
    <recommendedName>
        <fullName evidence="3">3-hydroxyacyl-CoA dehydrogenase</fullName>
    </recommendedName>
</protein>
<evidence type="ECO:0008006" key="3">
    <source>
        <dbReference type="Google" id="ProtNLM"/>
    </source>
</evidence>